<evidence type="ECO:0000313" key="3">
    <source>
        <dbReference type="Proteomes" id="UP001597063"/>
    </source>
</evidence>
<keyword evidence="3" id="KW-1185">Reference proteome</keyword>
<accession>A0ABW2XI49</accession>
<keyword evidence="1" id="KW-0732">Signal</keyword>
<dbReference type="Gene3D" id="2.60.20.10">
    <property type="entry name" value="Crystallins"/>
    <property type="match status" value="1"/>
</dbReference>
<comment type="caution">
    <text evidence="2">The sequence shown here is derived from an EMBL/GenBank/DDBJ whole genome shotgun (WGS) entry which is preliminary data.</text>
</comment>
<evidence type="ECO:0008006" key="4">
    <source>
        <dbReference type="Google" id="ProtNLM"/>
    </source>
</evidence>
<name>A0ABW2XI49_9ACTN</name>
<reference evidence="3" key="1">
    <citation type="journal article" date="2019" name="Int. J. Syst. Evol. Microbiol.">
        <title>The Global Catalogue of Microorganisms (GCM) 10K type strain sequencing project: providing services to taxonomists for standard genome sequencing and annotation.</title>
        <authorList>
            <consortium name="The Broad Institute Genomics Platform"/>
            <consortium name="The Broad Institute Genome Sequencing Center for Infectious Disease"/>
            <person name="Wu L."/>
            <person name="Ma J."/>
        </authorList>
    </citation>
    <scope>NUCLEOTIDE SEQUENCE [LARGE SCALE GENOMIC DNA]</scope>
    <source>
        <strain evidence="3">JCM 9371</strain>
    </source>
</reference>
<evidence type="ECO:0000256" key="1">
    <source>
        <dbReference type="SAM" id="SignalP"/>
    </source>
</evidence>
<evidence type="ECO:0000313" key="2">
    <source>
        <dbReference type="EMBL" id="MFD0686163.1"/>
    </source>
</evidence>
<organism evidence="2 3">
    <name type="scientific">Actinomadura fibrosa</name>
    <dbReference type="NCBI Taxonomy" id="111802"/>
    <lineage>
        <taxon>Bacteria</taxon>
        <taxon>Bacillati</taxon>
        <taxon>Actinomycetota</taxon>
        <taxon>Actinomycetes</taxon>
        <taxon>Streptosporangiales</taxon>
        <taxon>Thermomonosporaceae</taxon>
        <taxon>Actinomadura</taxon>
    </lineage>
</organism>
<gene>
    <name evidence="2" type="ORF">ACFQZM_16805</name>
</gene>
<dbReference type="Proteomes" id="UP001597063">
    <property type="component" value="Unassembled WGS sequence"/>
</dbReference>
<dbReference type="RefSeq" id="WP_131761182.1">
    <property type="nucleotide sequence ID" value="NZ_CAACUY010000151.1"/>
</dbReference>
<dbReference type="EMBL" id="JBHTGP010000008">
    <property type="protein sequence ID" value="MFD0686163.1"/>
    <property type="molecule type" value="Genomic_DNA"/>
</dbReference>
<feature type="signal peptide" evidence="1">
    <location>
        <begin position="1"/>
        <end position="25"/>
    </location>
</feature>
<feature type="chain" id="PRO_5047501621" description="Peptidase inhibitor family I36 protein" evidence="1">
    <location>
        <begin position="26"/>
        <end position="116"/>
    </location>
</feature>
<proteinExistence type="predicted"/>
<protein>
    <recommendedName>
        <fullName evidence="4">Peptidase inhibitor family I36 protein</fullName>
    </recommendedName>
</protein>
<sequence length="116" mass="12726">MAISTRTVGIGIALAAAFTPLAASAAEASPVSAQRACTYDVCMYTKTNFKGTWKGYNHYRNKCVSYDSAFKIRSLKINSSKGTTFWSKKGCKGTPSMSFRGHVKVKDYKFTARSSR</sequence>